<evidence type="ECO:0000256" key="1">
    <source>
        <dbReference type="SAM" id="MobiDB-lite"/>
    </source>
</evidence>
<evidence type="ECO:0000313" key="2">
    <source>
        <dbReference type="EMBL" id="CAL5134663.1"/>
    </source>
</evidence>
<name>A0AAV2TBD2_CALDB</name>
<accession>A0AAV2TBD2</accession>
<evidence type="ECO:0000313" key="3">
    <source>
        <dbReference type="Proteomes" id="UP001497525"/>
    </source>
</evidence>
<dbReference type="AlphaFoldDB" id="A0AAV2TBD2"/>
<protein>
    <submittedName>
        <fullName evidence="2">Uncharacterized protein</fullName>
    </submittedName>
</protein>
<reference evidence="2" key="1">
    <citation type="submission" date="2024-06" db="EMBL/GenBank/DDBJ databases">
        <authorList>
            <person name="Liu X."/>
            <person name="Lenzi L."/>
            <person name="Haldenby T S."/>
            <person name="Uol C."/>
        </authorList>
    </citation>
    <scope>NUCLEOTIDE SEQUENCE</scope>
</reference>
<feature type="region of interest" description="Disordered" evidence="1">
    <location>
        <begin position="114"/>
        <end position="133"/>
    </location>
</feature>
<proteinExistence type="predicted"/>
<gene>
    <name evidence="2" type="ORF">CDAUBV1_LOCUS8518</name>
</gene>
<feature type="compositionally biased region" description="Basic and acidic residues" evidence="1">
    <location>
        <begin position="121"/>
        <end position="133"/>
    </location>
</feature>
<dbReference type="EMBL" id="CAXLJL010000218">
    <property type="protein sequence ID" value="CAL5134663.1"/>
    <property type="molecule type" value="Genomic_DNA"/>
</dbReference>
<organism evidence="2 3">
    <name type="scientific">Calicophoron daubneyi</name>
    <name type="common">Rumen fluke</name>
    <name type="synonym">Paramphistomum daubneyi</name>
    <dbReference type="NCBI Taxonomy" id="300641"/>
    <lineage>
        <taxon>Eukaryota</taxon>
        <taxon>Metazoa</taxon>
        <taxon>Spiralia</taxon>
        <taxon>Lophotrochozoa</taxon>
        <taxon>Platyhelminthes</taxon>
        <taxon>Trematoda</taxon>
        <taxon>Digenea</taxon>
        <taxon>Plagiorchiida</taxon>
        <taxon>Pronocephalata</taxon>
        <taxon>Paramphistomoidea</taxon>
        <taxon>Paramphistomidae</taxon>
        <taxon>Calicophoron</taxon>
    </lineage>
</organism>
<sequence length="182" mass="20248">MAQLLKGMFAVCPRNTTSQARRQVEEEDKGNSYIRCVRSAHPTPCLWSTRSGDVGVYPYFASAGITEDGPSTRMVYEVAASKTLPVKPTKRALGAQISVAPSARGSTTRIDCITPTPSDPAIERSDDRTTGQRERIQERFFDSFTHRRPYKPRRQHPRCLVSLGSLKLNFSPSAAHHRSILS</sequence>
<dbReference type="Proteomes" id="UP001497525">
    <property type="component" value="Unassembled WGS sequence"/>
</dbReference>
<comment type="caution">
    <text evidence="2">The sequence shown here is derived from an EMBL/GenBank/DDBJ whole genome shotgun (WGS) entry which is preliminary data.</text>
</comment>